<dbReference type="GO" id="GO:0009423">
    <property type="term" value="P:chorismate biosynthetic process"/>
    <property type="evidence" value="ECO:0007669"/>
    <property type="project" value="UniProtKB-UniRule"/>
</dbReference>
<dbReference type="Pfam" id="PF00275">
    <property type="entry name" value="EPSP_synthase"/>
    <property type="match status" value="1"/>
</dbReference>
<dbReference type="PANTHER" id="PTHR21090">
    <property type="entry name" value="AROM/DEHYDROQUINATE SYNTHASE"/>
    <property type="match status" value="1"/>
</dbReference>
<evidence type="ECO:0000256" key="5">
    <source>
        <dbReference type="ARBA" id="ARBA00022605"/>
    </source>
</evidence>
<accession>A0AA35T5S3</accession>
<dbReference type="GO" id="GO:0003866">
    <property type="term" value="F:3-phosphoshikimate 1-carboxyvinyltransferase activity"/>
    <property type="evidence" value="ECO:0007669"/>
    <property type="project" value="UniProtKB-UniRule"/>
</dbReference>
<dbReference type="InterPro" id="IPR036968">
    <property type="entry name" value="Enolpyruvate_Tfrase_sf"/>
</dbReference>
<comment type="caution">
    <text evidence="11">The sequence shown here is derived from an EMBL/GenBank/DDBJ whole genome shotgun (WGS) entry which is preliminary data.</text>
</comment>
<evidence type="ECO:0000256" key="2">
    <source>
        <dbReference type="ARBA" id="ARBA00009948"/>
    </source>
</evidence>
<dbReference type="PANTHER" id="PTHR21090:SF5">
    <property type="entry name" value="PENTAFUNCTIONAL AROM POLYPEPTIDE"/>
    <property type="match status" value="1"/>
</dbReference>
<dbReference type="PROSITE" id="PS00885">
    <property type="entry name" value="EPSP_SYNTHASE_2"/>
    <property type="match status" value="1"/>
</dbReference>
<dbReference type="FunFam" id="3.65.10.10:FF:000006">
    <property type="entry name" value="3-phosphoshikimate 1-carboxyvinyltransferase"/>
    <property type="match status" value="1"/>
</dbReference>
<comment type="catalytic activity">
    <reaction evidence="8">
        <text>3-phosphoshikimate + phosphoenolpyruvate = 5-O-(1-carboxyvinyl)-3-phosphoshikimate + phosphate</text>
        <dbReference type="Rhea" id="RHEA:21256"/>
        <dbReference type="ChEBI" id="CHEBI:43474"/>
        <dbReference type="ChEBI" id="CHEBI:57701"/>
        <dbReference type="ChEBI" id="CHEBI:58702"/>
        <dbReference type="ChEBI" id="CHEBI:145989"/>
        <dbReference type="EC" id="2.5.1.19"/>
    </reaction>
    <physiologicalReaction direction="left-to-right" evidence="8">
        <dbReference type="Rhea" id="RHEA:21257"/>
    </physiologicalReaction>
</comment>
<dbReference type="InterPro" id="IPR006264">
    <property type="entry name" value="EPSP_synthase"/>
</dbReference>
<dbReference type="EC" id="2.5.1.19" evidence="3 9"/>
<keyword evidence="12" id="KW-1185">Reference proteome</keyword>
<keyword evidence="7 9" id="KW-0057">Aromatic amino acid biosynthesis</keyword>
<keyword evidence="5 9" id="KW-0028">Amino-acid biosynthesis</keyword>
<protein>
    <recommendedName>
        <fullName evidence="3 9">3-phosphoshikimate 1-carboxyvinyltransferase</fullName>
        <ecNumber evidence="3 9">2.5.1.19</ecNumber>
    </recommendedName>
</protein>
<evidence type="ECO:0000256" key="4">
    <source>
        <dbReference type="ARBA" id="ARBA00022490"/>
    </source>
</evidence>
<dbReference type="FunFam" id="3.65.10.10:FF:000005">
    <property type="entry name" value="3-phosphoshikimate 1-carboxyvinyltransferase"/>
    <property type="match status" value="1"/>
</dbReference>
<reference evidence="11" key="1">
    <citation type="submission" date="2023-03" db="EMBL/GenBank/DDBJ databases">
        <authorList>
            <person name="Steffen K."/>
            <person name="Cardenas P."/>
        </authorList>
    </citation>
    <scope>NUCLEOTIDE SEQUENCE</scope>
</reference>
<evidence type="ECO:0000313" key="11">
    <source>
        <dbReference type="EMBL" id="CAI8042300.1"/>
    </source>
</evidence>
<dbReference type="SUPFAM" id="SSF55205">
    <property type="entry name" value="EPT/RTPC-like"/>
    <property type="match status" value="1"/>
</dbReference>
<dbReference type="NCBIfam" id="TIGR01356">
    <property type="entry name" value="aroA"/>
    <property type="match status" value="1"/>
</dbReference>
<evidence type="ECO:0000259" key="10">
    <source>
        <dbReference type="Pfam" id="PF00275"/>
    </source>
</evidence>
<gene>
    <name evidence="11" type="ORF">GBAR_LOCUS23508</name>
</gene>
<dbReference type="GO" id="GO:0008652">
    <property type="term" value="P:amino acid biosynthetic process"/>
    <property type="evidence" value="ECO:0007669"/>
    <property type="project" value="UniProtKB-KW"/>
</dbReference>
<evidence type="ECO:0000256" key="7">
    <source>
        <dbReference type="ARBA" id="ARBA00023141"/>
    </source>
</evidence>
<dbReference type="Gene3D" id="3.65.10.10">
    <property type="entry name" value="Enolpyruvate transferase domain"/>
    <property type="match status" value="2"/>
</dbReference>
<proteinExistence type="inferred from homology"/>
<evidence type="ECO:0000256" key="8">
    <source>
        <dbReference type="ARBA" id="ARBA00044633"/>
    </source>
</evidence>
<dbReference type="InterPro" id="IPR013792">
    <property type="entry name" value="RNA3'P_cycl/enolpyr_Trfase_a/b"/>
</dbReference>
<name>A0AA35T5S3_GEOBA</name>
<feature type="domain" description="Enolpyruvate transferase" evidence="10">
    <location>
        <begin position="2"/>
        <end position="338"/>
    </location>
</feature>
<evidence type="ECO:0000256" key="1">
    <source>
        <dbReference type="ARBA" id="ARBA00004811"/>
    </source>
</evidence>
<keyword evidence="6 9" id="KW-0808">Transferase</keyword>
<dbReference type="InterPro" id="IPR001986">
    <property type="entry name" value="Enolpyruvate_Tfrase_dom"/>
</dbReference>
<dbReference type="CDD" id="cd01556">
    <property type="entry name" value="EPSP_synthase"/>
    <property type="match status" value="1"/>
</dbReference>
<evidence type="ECO:0000256" key="3">
    <source>
        <dbReference type="ARBA" id="ARBA00012450"/>
    </source>
</evidence>
<dbReference type="InterPro" id="IPR023193">
    <property type="entry name" value="EPSP_synthase_CS"/>
</dbReference>
<sequence>MLDAGNSGTSMRLLSGLLASQGFLSVLSGDGSLRSRPMGRIVQPLQQMGASIMGRGGNTLAPLAIRGGSLRSIEYEMPVASAQVKSCLMLAGLAASGPTVLHQPALSRDHTERMMSAMGARIDNDGLALTLHPAELQAVDVAVPGDISSAAFWMVAGLIHPHARVTITGVGLNPSRAGIIDALQMMGAGDSLRLENQRVEGGEPVADVVASSASLNGIDLGGDIIPIMIDELPVLAVAACFAAGDTIIRDAAELRVKESDRIATTVSELTRLGGNLEPREDGMVIHGVGGLTGAAVESHGDHRLAMSMAVAGLAASGDTIIHGAEDASVSYPTFWEHLASLLGDGE</sequence>
<comment type="similarity">
    <text evidence="2 9">Belongs to the EPSP synthase family.</text>
</comment>
<dbReference type="AlphaFoldDB" id="A0AA35T5S3"/>
<dbReference type="EMBL" id="CASHTH010003255">
    <property type="protein sequence ID" value="CAI8042300.1"/>
    <property type="molecule type" value="Genomic_DNA"/>
</dbReference>
<evidence type="ECO:0000256" key="6">
    <source>
        <dbReference type="ARBA" id="ARBA00022679"/>
    </source>
</evidence>
<evidence type="ECO:0000313" key="12">
    <source>
        <dbReference type="Proteomes" id="UP001174909"/>
    </source>
</evidence>
<organism evidence="11 12">
    <name type="scientific">Geodia barretti</name>
    <name type="common">Barrett's horny sponge</name>
    <dbReference type="NCBI Taxonomy" id="519541"/>
    <lineage>
        <taxon>Eukaryota</taxon>
        <taxon>Metazoa</taxon>
        <taxon>Porifera</taxon>
        <taxon>Demospongiae</taxon>
        <taxon>Heteroscleromorpha</taxon>
        <taxon>Tetractinellida</taxon>
        <taxon>Astrophorina</taxon>
        <taxon>Geodiidae</taxon>
        <taxon>Geodia</taxon>
    </lineage>
</organism>
<dbReference type="GO" id="GO:0009073">
    <property type="term" value="P:aromatic amino acid family biosynthetic process"/>
    <property type="evidence" value="ECO:0007669"/>
    <property type="project" value="UniProtKB-UniRule"/>
</dbReference>
<comment type="pathway">
    <text evidence="1 9">Metabolic intermediate biosynthesis; chorismate biosynthesis; chorismate from D-erythrose 4-phosphate and phosphoenolpyruvate: step 6/7.</text>
</comment>
<dbReference type="Proteomes" id="UP001174909">
    <property type="component" value="Unassembled WGS sequence"/>
</dbReference>
<evidence type="ECO:0000256" key="9">
    <source>
        <dbReference type="RuleBase" id="RU004164"/>
    </source>
</evidence>
<keyword evidence="4" id="KW-0963">Cytoplasm</keyword>
<dbReference type="PROSITE" id="PS00104">
    <property type="entry name" value="EPSP_SYNTHASE_1"/>
    <property type="match status" value="1"/>
</dbReference>